<name>A0A6S6TIG8_9BACT</name>
<dbReference type="PROSITE" id="PS51257">
    <property type="entry name" value="PROKAR_LIPOPROTEIN"/>
    <property type="match status" value="1"/>
</dbReference>
<organism evidence="2">
    <name type="scientific">uncultured Sulfurovum sp</name>
    <dbReference type="NCBI Taxonomy" id="269237"/>
    <lineage>
        <taxon>Bacteria</taxon>
        <taxon>Pseudomonadati</taxon>
        <taxon>Campylobacterota</taxon>
        <taxon>Epsilonproteobacteria</taxon>
        <taxon>Campylobacterales</taxon>
        <taxon>Sulfurovaceae</taxon>
        <taxon>Sulfurovum</taxon>
        <taxon>environmental samples</taxon>
    </lineage>
</organism>
<proteinExistence type="predicted"/>
<evidence type="ECO:0000313" key="2">
    <source>
        <dbReference type="EMBL" id="CAA6816268.1"/>
    </source>
</evidence>
<accession>A0A6S6TIG8</accession>
<sequence length="290" mass="32910">MKRILILISLGLFIVACSYEEQTTSVEEEESFPAAVQIQVVGSTVEGLTVCFDTNNTCKKTNTNGVVEYESFGDYRFMIRDINITTLTIDNNRTIVSPYKLFDANETMAKRFLMLLHAFSKSSDPTDEAVLLTLSDYIPVEKSIEELLDKTAIDSNTTHETLKYTINEHNVSIDFDESNITRDDKTYNLSIPSKKAYQALETVKNFVDFAVDKNVSLDNFEDKFLFVKQSLTTFSLGDKYTVTTIVKEDEVFLDFLDNESRTTDRTTLIETNNSKVLTTSLLSLRINSDE</sequence>
<keyword evidence="1" id="KW-0732">Signal</keyword>
<reference evidence="2" key="1">
    <citation type="submission" date="2020-01" db="EMBL/GenBank/DDBJ databases">
        <authorList>
            <person name="Meier V. D."/>
            <person name="Meier V D."/>
        </authorList>
    </citation>
    <scope>NUCLEOTIDE SEQUENCE</scope>
    <source>
        <strain evidence="2">HLG_WM_MAG_04</strain>
    </source>
</reference>
<dbReference type="AlphaFoldDB" id="A0A6S6TIG8"/>
<gene>
    <name evidence="2" type="ORF">HELGO_WM7217</name>
</gene>
<protein>
    <submittedName>
        <fullName evidence="2">Uncharacterized protein</fullName>
    </submittedName>
</protein>
<feature type="chain" id="PRO_5027887563" evidence="1">
    <location>
        <begin position="19"/>
        <end position="290"/>
    </location>
</feature>
<feature type="signal peptide" evidence="1">
    <location>
        <begin position="1"/>
        <end position="18"/>
    </location>
</feature>
<evidence type="ECO:0000256" key="1">
    <source>
        <dbReference type="SAM" id="SignalP"/>
    </source>
</evidence>
<dbReference type="EMBL" id="CACVAX010000044">
    <property type="protein sequence ID" value="CAA6816268.1"/>
    <property type="molecule type" value="Genomic_DNA"/>
</dbReference>